<protein>
    <submittedName>
        <fullName evidence="1">Uncharacterized protein</fullName>
    </submittedName>
</protein>
<proteinExistence type="predicted"/>
<reference evidence="1 2" key="1">
    <citation type="submission" date="2014-02" db="EMBL/GenBank/DDBJ databases">
        <title>The small core and large imbalanced accessory genome model reveals a collaborative survival strategy of Sorangium cellulosum strains in nature.</title>
        <authorList>
            <person name="Han K."/>
            <person name="Peng R."/>
            <person name="Blom J."/>
            <person name="Li Y.-Z."/>
        </authorList>
    </citation>
    <scope>NUCLEOTIDE SEQUENCE [LARGE SCALE GENOMIC DNA]</scope>
    <source>
        <strain evidence="1 2">So0008-312</strain>
    </source>
</reference>
<sequence length="178" mass="19505">MITALVLFAVQGALGAFDTLYYHEWRARLPGGVPGTAPELVLHAVRDLVYAVLFATLPFVRWEGLAAWALAALLLAEIAITLRDFVVEDTVRRPLGGVYPGERVMHAVMGIVYGAALAHLVPELWRWALAPTGFSRWEAPLPLRVLLPAMAAGVLLSGLRDLGAVYGPRWLRFPWGRA</sequence>
<evidence type="ECO:0000313" key="2">
    <source>
        <dbReference type="Proteomes" id="UP000075260"/>
    </source>
</evidence>
<gene>
    <name evidence="1" type="ORF">BE15_31450</name>
</gene>
<dbReference type="AlphaFoldDB" id="A0A150PYN6"/>
<dbReference type="OrthoDB" id="9801773at2"/>
<organism evidence="1 2">
    <name type="scientific">Sorangium cellulosum</name>
    <name type="common">Polyangium cellulosum</name>
    <dbReference type="NCBI Taxonomy" id="56"/>
    <lineage>
        <taxon>Bacteria</taxon>
        <taxon>Pseudomonadati</taxon>
        <taxon>Myxococcota</taxon>
        <taxon>Polyangia</taxon>
        <taxon>Polyangiales</taxon>
        <taxon>Polyangiaceae</taxon>
        <taxon>Sorangium</taxon>
    </lineage>
</organism>
<dbReference type="EMBL" id="JEMA01001249">
    <property type="protein sequence ID" value="KYF60829.1"/>
    <property type="molecule type" value="Genomic_DNA"/>
</dbReference>
<accession>A0A150PYN6</accession>
<dbReference type="RefSeq" id="WP_061613346.1">
    <property type="nucleotide sequence ID" value="NZ_CP162579.1"/>
</dbReference>
<dbReference type="Proteomes" id="UP000075260">
    <property type="component" value="Unassembled WGS sequence"/>
</dbReference>
<comment type="caution">
    <text evidence="1">The sequence shown here is derived from an EMBL/GenBank/DDBJ whole genome shotgun (WGS) entry which is preliminary data.</text>
</comment>
<name>A0A150PYN6_SORCE</name>
<evidence type="ECO:0000313" key="1">
    <source>
        <dbReference type="EMBL" id="KYF60829.1"/>
    </source>
</evidence>